<dbReference type="PANTHER" id="PTHR12526:SF630">
    <property type="entry name" value="GLYCOSYLTRANSFERASE"/>
    <property type="match status" value="1"/>
</dbReference>
<reference evidence="2" key="1">
    <citation type="submission" date="2023-07" db="EMBL/GenBank/DDBJ databases">
        <title>The genome sequence of Rhodocytophaga aerolata KACC 12507.</title>
        <authorList>
            <person name="Zhang X."/>
        </authorList>
    </citation>
    <scope>NUCLEOTIDE SEQUENCE</scope>
    <source>
        <strain evidence="2">KACC 12507</strain>
    </source>
</reference>
<gene>
    <name evidence="2" type="ORF">Q0590_32360</name>
</gene>
<evidence type="ECO:0000313" key="3">
    <source>
        <dbReference type="Proteomes" id="UP001168528"/>
    </source>
</evidence>
<dbReference type="Proteomes" id="UP001168528">
    <property type="component" value="Unassembled WGS sequence"/>
</dbReference>
<comment type="caution">
    <text evidence="2">The sequence shown here is derived from an EMBL/GenBank/DDBJ whole genome shotgun (WGS) entry which is preliminary data.</text>
</comment>
<name>A0ABT8RIM2_9BACT</name>
<dbReference type="RefSeq" id="WP_302041813.1">
    <property type="nucleotide sequence ID" value="NZ_JAUKPO010000040.1"/>
</dbReference>
<dbReference type="CDD" id="cd03801">
    <property type="entry name" value="GT4_PimA-like"/>
    <property type="match status" value="1"/>
</dbReference>
<dbReference type="InterPro" id="IPR001296">
    <property type="entry name" value="Glyco_trans_1"/>
</dbReference>
<feature type="domain" description="Glycosyl transferase family 1" evidence="1">
    <location>
        <begin position="201"/>
        <end position="350"/>
    </location>
</feature>
<protein>
    <submittedName>
        <fullName evidence="2">Glycosyltransferase family 4 protein</fullName>
        <ecNumber evidence="2">2.4.-.-</ecNumber>
    </submittedName>
</protein>
<dbReference type="Gene3D" id="3.40.50.2000">
    <property type="entry name" value="Glycogen Phosphorylase B"/>
    <property type="match status" value="2"/>
</dbReference>
<dbReference type="Pfam" id="PF00534">
    <property type="entry name" value="Glycos_transf_1"/>
    <property type="match status" value="1"/>
</dbReference>
<proteinExistence type="predicted"/>
<keyword evidence="2" id="KW-0808">Transferase</keyword>
<dbReference type="EMBL" id="JAUKPO010000040">
    <property type="protein sequence ID" value="MDO1451013.1"/>
    <property type="molecule type" value="Genomic_DNA"/>
</dbReference>
<accession>A0ABT8RIM2</accession>
<keyword evidence="3" id="KW-1185">Reference proteome</keyword>
<evidence type="ECO:0000259" key="1">
    <source>
        <dbReference type="Pfam" id="PF00534"/>
    </source>
</evidence>
<keyword evidence="2" id="KW-0328">Glycosyltransferase</keyword>
<dbReference type="GO" id="GO:0016757">
    <property type="term" value="F:glycosyltransferase activity"/>
    <property type="evidence" value="ECO:0007669"/>
    <property type="project" value="UniProtKB-KW"/>
</dbReference>
<dbReference type="EC" id="2.4.-.-" evidence="2"/>
<organism evidence="2 3">
    <name type="scientific">Rhodocytophaga aerolata</name>
    <dbReference type="NCBI Taxonomy" id="455078"/>
    <lineage>
        <taxon>Bacteria</taxon>
        <taxon>Pseudomonadati</taxon>
        <taxon>Bacteroidota</taxon>
        <taxon>Cytophagia</taxon>
        <taxon>Cytophagales</taxon>
        <taxon>Rhodocytophagaceae</taxon>
        <taxon>Rhodocytophaga</taxon>
    </lineage>
</organism>
<evidence type="ECO:0000313" key="2">
    <source>
        <dbReference type="EMBL" id="MDO1451013.1"/>
    </source>
</evidence>
<sequence length="384" mass="43805">MRILFCTPFAERNGAEKLLFYLISHINPDKFTVALYCPQEGPLLSELPSHIPCYYPKKKSVSPEVSHKLTITRKIKRRLINYLFNKRAITQQKPKSYLEQVHEDFKPDIWYINTIYMSSAASMAVELNIPYVVHFHDMLYLYQFISYQDLRAIINTATLLIGCAQCVCDKLTIMGGKNVALQYECTNTNLPGRNVEKINILKQTLNIDPESFVWIMPGAIDYRKGIDRIPALARLLGNKVTIICLGTANSGYGYFIEQELQHYSLGNVIITGFRQEDYYDYLMLADGFVLTSREDPFPLAMIEGASTGKPIVSFNSGGVKEFVKEGMGIVIDSEDIESLSKAMLMIMNREVFLDSSISINRAKEFDILVQVKKWEELMSHKLLV</sequence>
<dbReference type="SUPFAM" id="SSF53756">
    <property type="entry name" value="UDP-Glycosyltransferase/glycogen phosphorylase"/>
    <property type="match status" value="1"/>
</dbReference>
<dbReference type="PANTHER" id="PTHR12526">
    <property type="entry name" value="GLYCOSYLTRANSFERASE"/>
    <property type="match status" value="1"/>
</dbReference>